<comment type="caution">
    <text evidence="3">The sequence shown here is derived from an EMBL/GenBank/DDBJ whole genome shotgun (WGS) entry which is preliminary data.</text>
</comment>
<feature type="chain" id="PRO_5042853623" evidence="2">
    <location>
        <begin position="19"/>
        <end position="181"/>
    </location>
</feature>
<gene>
    <name evidence="3" type="ORF">QBC37DRAFT_407898</name>
</gene>
<evidence type="ECO:0000256" key="2">
    <source>
        <dbReference type="SAM" id="SignalP"/>
    </source>
</evidence>
<feature type="compositionally biased region" description="Gly residues" evidence="1">
    <location>
        <begin position="114"/>
        <end position="134"/>
    </location>
</feature>
<accession>A0AAN6YJY1</accession>
<dbReference type="AlphaFoldDB" id="A0AAN6YJY1"/>
<keyword evidence="2" id="KW-0732">Signal</keyword>
<sequence length="181" mass="17570">MRFATVFLTGAFAAFASAQSPTTSAYAGQTSQQAAIAKCLAACESGDVNCTSKCIAVPNPDAAMVNETNRCVAACPKGNGSAAESKAYGECMQGCIDKNFFTSTGTPSVPTAGAGVGNGNGNGNGNDNGNGNGGDNNENKPTGTGTDGTPTGTGTAAQNTNAAVKAGAGMVGLAVMGLLAL</sequence>
<reference evidence="3" key="2">
    <citation type="submission" date="2023-05" db="EMBL/GenBank/DDBJ databases">
        <authorList>
            <consortium name="Lawrence Berkeley National Laboratory"/>
            <person name="Steindorff A."/>
            <person name="Hensen N."/>
            <person name="Bonometti L."/>
            <person name="Westerberg I."/>
            <person name="Brannstrom I.O."/>
            <person name="Guillou S."/>
            <person name="Cros-Aarteil S."/>
            <person name="Calhoun S."/>
            <person name="Haridas S."/>
            <person name="Kuo A."/>
            <person name="Mondo S."/>
            <person name="Pangilinan J."/>
            <person name="Riley R."/>
            <person name="Labutti K."/>
            <person name="Andreopoulos B."/>
            <person name="Lipzen A."/>
            <person name="Chen C."/>
            <person name="Yanf M."/>
            <person name="Daum C."/>
            <person name="Ng V."/>
            <person name="Clum A."/>
            <person name="Ohm R."/>
            <person name="Martin F."/>
            <person name="Silar P."/>
            <person name="Natvig D."/>
            <person name="Lalanne C."/>
            <person name="Gautier V."/>
            <person name="Ament-Velasquez S.L."/>
            <person name="Kruys A."/>
            <person name="Hutchinson M.I."/>
            <person name="Powell A.J."/>
            <person name="Barry K."/>
            <person name="Miller A.N."/>
            <person name="Grigoriev I.V."/>
            <person name="Debuchy R."/>
            <person name="Gladieux P."/>
            <person name="Thoren M.H."/>
            <person name="Johannesson H."/>
        </authorList>
    </citation>
    <scope>NUCLEOTIDE SEQUENCE</scope>
    <source>
        <strain evidence="3">PSN293</strain>
    </source>
</reference>
<dbReference type="EMBL" id="MU858045">
    <property type="protein sequence ID" value="KAK4220121.1"/>
    <property type="molecule type" value="Genomic_DNA"/>
</dbReference>
<evidence type="ECO:0000313" key="4">
    <source>
        <dbReference type="Proteomes" id="UP001301769"/>
    </source>
</evidence>
<name>A0AAN6YJY1_9PEZI</name>
<reference evidence="3" key="1">
    <citation type="journal article" date="2023" name="Mol. Phylogenet. Evol.">
        <title>Genome-scale phylogeny and comparative genomics of the fungal order Sordariales.</title>
        <authorList>
            <person name="Hensen N."/>
            <person name="Bonometti L."/>
            <person name="Westerberg I."/>
            <person name="Brannstrom I.O."/>
            <person name="Guillou S."/>
            <person name="Cros-Aarteil S."/>
            <person name="Calhoun S."/>
            <person name="Haridas S."/>
            <person name="Kuo A."/>
            <person name="Mondo S."/>
            <person name="Pangilinan J."/>
            <person name="Riley R."/>
            <person name="LaButti K."/>
            <person name="Andreopoulos B."/>
            <person name="Lipzen A."/>
            <person name="Chen C."/>
            <person name="Yan M."/>
            <person name="Daum C."/>
            <person name="Ng V."/>
            <person name="Clum A."/>
            <person name="Steindorff A."/>
            <person name="Ohm R.A."/>
            <person name="Martin F."/>
            <person name="Silar P."/>
            <person name="Natvig D.O."/>
            <person name="Lalanne C."/>
            <person name="Gautier V."/>
            <person name="Ament-Velasquez S.L."/>
            <person name="Kruys A."/>
            <person name="Hutchinson M.I."/>
            <person name="Powell A.J."/>
            <person name="Barry K."/>
            <person name="Miller A.N."/>
            <person name="Grigoriev I.V."/>
            <person name="Debuchy R."/>
            <person name="Gladieux P."/>
            <person name="Hiltunen Thoren M."/>
            <person name="Johannesson H."/>
        </authorList>
    </citation>
    <scope>NUCLEOTIDE SEQUENCE</scope>
    <source>
        <strain evidence="3">PSN293</strain>
    </source>
</reference>
<evidence type="ECO:0000313" key="3">
    <source>
        <dbReference type="EMBL" id="KAK4220121.1"/>
    </source>
</evidence>
<feature type="region of interest" description="Disordered" evidence="1">
    <location>
        <begin position="111"/>
        <end position="157"/>
    </location>
</feature>
<dbReference type="Proteomes" id="UP001301769">
    <property type="component" value="Unassembled WGS sequence"/>
</dbReference>
<protein>
    <submittedName>
        <fullName evidence="3">Uncharacterized protein</fullName>
    </submittedName>
</protein>
<organism evidence="3 4">
    <name type="scientific">Rhypophila decipiens</name>
    <dbReference type="NCBI Taxonomy" id="261697"/>
    <lineage>
        <taxon>Eukaryota</taxon>
        <taxon>Fungi</taxon>
        <taxon>Dikarya</taxon>
        <taxon>Ascomycota</taxon>
        <taxon>Pezizomycotina</taxon>
        <taxon>Sordariomycetes</taxon>
        <taxon>Sordariomycetidae</taxon>
        <taxon>Sordariales</taxon>
        <taxon>Naviculisporaceae</taxon>
        <taxon>Rhypophila</taxon>
    </lineage>
</organism>
<proteinExistence type="predicted"/>
<evidence type="ECO:0000256" key="1">
    <source>
        <dbReference type="SAM" id="MobiDB-lite"/>
    </source>
</evidence>
<feature type="signal peptide" evidence="2">
    <location>
        <begin position="1"/>
        <end position="18"/>
    </location>
</feature>
<keyword evidence="4" id="KW-1185">Reference proteome</keyword>
<feature type="compositionally biased region" description="Low complexity" evidence="1">
    <location>
        <begin position="135"/>
        <end position="155"/>
    </location>
</feature>